<dbReference type="Pfam" id="PF26466">
    <property type="entry name" value="DNA_primase_lrg_N"/>
    <property type="match status" value="1"/>
</dbReference>
<keyword evidence="14" id="KW-1185">Reference proteome</keyword>
<organism evidence="13 14">
    <name type="scientific">Pocillopora meandrina</name>
    <dbReference type="NCBI Taxonomy" id="46732"/>
    <lineage>
        <taxon>Eukaryota</taxon>
        <taxon>Metazoa</taxon>
        <taxon>Cnidaria</taxon>
        <taxon>Anthozoa</taxon>
        <taxon>Hexacorallia</taxon>
        <taxon>Scleractinia</taxon>
        <taxon>Astrocoeniina</taxon>
        <taxon>Pocilloporidae</taxon>
        <taxon>Pocillopora</taxon>
    </lineage>
</organism>
<dbReference type="AlphaFoldDB" id="A0AAU9WE89"/>
<evidence type="ECO:0000259" key="12">
    <source>
        <dbReference type="Pfam" id="PF04104"/>
    </source>
</evidence>
<evidence type="ECO:0000256" key="6">
    <source>
        <dbReference type="ARBA" id="ARBA00022723"/>
    </source>
</evidence>
<dbReference type="PIRSF" id="PIRSF009449">
    <property type="entry name" value="DNA_primase_large_subunit"/>
    <property type="match status" value="1"/>
</dbReference>
<evidence type="ECO:0000313" key="13">
    <source>
        <dbReference type="EMBL" id="CAH3111345.1"/>
    </source>
</evidence>
<dbReference type="GO" id="GO:0046872">
    <property type="term" value="F:metal ion binding"/>
    <property type="evidence" value="ECO:0007669"/>
    <property type="project" value="UniProtKB-UniRule"/>
</dbReference>
<protein>
    <recommendedName>
        <fullName evidence="2 10">DNA primase large subunit</fullName>
    </recommendedName>
</protein>
<dbReference type="CDD" id="cd07322">
    <property type="entry name" value="PriL_PriS_Eukaryotic"/>
    <property type="match status" value="1"/>
</dbReference>
<comment type="similarity">
    <text evidence="1 10">Belongs to the eukaryotic-type primase large subunit family.</text>
</comment>
<keyword evidence="5 10" id="KW-0235">DNA replication</keyword>
<name>A0AAU9WE89_9CNID</name>
<evidence type="ECO:0000256" key="10">
    <source>
        <dbReference type="PIRNR" id="PIRNR009449"/>
    </source>
</evidence>
<evidence type="ECO:0000256" key="9">
    <source>
        <dbReference type="ARBA" id="ARBA00023125"/>
    </source>
</evidence>
<dbReference type="Gene3D" id="1.20.930.80">
    <property type="match status" value="1"/>
</dbReference>
<dbReference type="GO" id="GO:0006270">
    <property type="term" value="P:DNA replication initiation"/>
    <property type="evidence" value="ECO:0007669"/>
    <property type="project" value="TreeGrafter"/>
</dbReference>
<keyword evidence="4 10" id="KW-0639">Primosome</keyword>
<dbReference type="GO" id="GO:0006269">
    <property type="term" value="P:DNA replication, synthesis of primer"/>
    <property type="evidence" value="ECO:0007669"/>
    <property type="project" value="UniProtKB-KW"/>
</dbReference>
<dbReference type="GO" id="GO:0051539">
    <property type="term" value="F:4 iron, 4 sulfur cluster binding"/>
    <property type="evidence" value="ECO:0007669"/>
    <property type="project" value="UniProtKB-UniRule"/>
</dbReference>
<sequence>MQFSSGRKRRSRIPTLEGTKNGWKYPYGLQMYKIPPTDNITLEDFEEFAIDRLKVLREVETLGIRHKRGSQQYNTAMKESLKKFLPQEQKAHKVTETLYFPNREAQATVAERRKDHISHFILRLAYCRSEELRRWFLSQEVELFRSRFIEMAKFDPKVADAFLLANGLKYETIDEEEKNQKKVELMNSGFHLTIDKVLATEYFKVPFTDALDLVRSRKVYLENGKAFIPRDDLVSLVANEFRMQLSRALAMTARALPYLEEDERLLPKLTNLSRQYVGQDYSLKKIAGGKVTLDQIDGLSRTSYPLCMRQLHTALKENHHLKHGGRLQYGLFLKGIGLSLEEALIFWRAEFTKLMDVDKFDKQYAYNIRHNYGKEGKRADYTPYSCMKIIMSNPPGPGDHHGCPFRHSDADLLRQRLAAYRVPKKGVDEIMAFVKESHYQLACTRYYELTHGVMADSAINHPNQYFDESHQVTQKEKGGASRMGSATPSGIQHGRVAVKKEINPGNIVNIPNNDLGDFHMDDNDDDILGEIERMDTIA</sequence>
<reference evidence="13 14" key="1">
    <citation type="submission" date="2022-05" db="EMBL/GenBank/DDBJ databases">
        <authorList>
            <consortium name="Genoscope - CEA"/>
            <person name="William W."/>
        </authorList>
    </citation>
    <scope>NUCLEOTIDE SEQUENCE [LARGE SCALE GENOMIC DNA]</scope>
</reference>
<evidence type="ECO:0000256" key="1">
    <source>
        <dbReference type="ARBA" id="ARBA00010564"/>
    </source>
</evidence>
<dbReference type="Pfam" id="PF04104">
    <property type="entry name" value="DNA_primase_lrg"/>
    <property type="match status" value="1"/>
</dbReference>
<evidence type="ECO:0000256" key="7">
    <source>
        <dbReference type="ARBA" id="ARBA00023004"/>
    </source>
</evidence>
<dbReference type="GO" id="GO:0005658">
    <property type="term" value="C:alpha DNA polymerase:primase complex"/>
    <property type="evidence" value="ECO:0007669"/>
    <property type="project" value="TreeGrafter"/>
</dbReference>
<keyword evidence="9 10" id="KW-0238">DNA-binding</keyword>
<comment type="cofactor">
    <cofactor evidence="10">
        <name>[4Fe-4S] cluster</name>
        <dbReference type="ChEBI" id="CHEBI:49883"/>
    </cofactor>
    <text evidence="10">Binds 1 [4Fe-4S] cluster.</text>
</comment>
<evidence type="ECO:0000256" key="4">
    <source>
        <dbReference type="ARBA" id="ARBA00022515"/>
    </source>
</evidence>
<feature type="domain" description="DNA primase large subunit C-terminal" evidence="12">
    <location>
        <begin position="299"/>
        <end position="466"/>
    </location>
</feature>
<dbReference type="PANTHER" id="PTHR10537:SF3">
    <property type="entry name" value="DNA PRIMASE LARGE SUBUNIT"/>
    <property type="match status" value="1"/>
</dbReference>
<keyword evidence="7 10" id="KW-0408">Iron</keyword>
<keyword evidence="6 10" id="KW-0479">Metal-binding</keyword>
<dbReference type="EMBL" id="CALNXJ010000012">
    <property type="protein sequence ID" value="CAH3111345.1"/>
    <property type="molecule type" value="Genomic_DNA"/>
</dbReference>
<feature type="binding site" evidence="11">
    <location>
        <position position="307"/>
    </location>
    <ligand>
        <name>[4Fe-4S] cluster</name>
        <dbReference type="ChEBI" id="CHEBI:49883"/>
    </ligand>
</feature>
<keyword evidence="3 10" id="KW-0004">4Fe-4S</keyword>
<evidence type="ECO:0000256" key="5">
    <source>
        <dbReference type="ARBA" id="ARBA00022705"/>
    </source>
</evidence>
<dbReference type="InterPro" id="IPR007238">
    <property type="entry name" value="DNA_primase_lsu_euk/arc"/>
</dbReference>
<comment type="caution">
    <text evidence="13">The sequence shown here is derived from an EMBL/GenBank/DDBJ whole genome shotgun (WGS) entry which is preliminary data.</text>
</comment>
<dbReference type="GO" id="GO:0003677">
    <property type="term" value="F:DNA binding"/>
    <property type="evidence" value="ECO:0007669"/>
    <property type="project" value="UniProtKB-UniRule"/>
</dbReference>
<dbReference type="InterPro" id="IPR016558">
    <property type="entry name" value="DNA_primase_lsu_euk"/>
</dbReference>
<keyword evidence="8 10" id="KW-0411">Iron-sulfur</keyword>
<evidence type="ECO:0000256" key="8">
    <source>
        <dbReference type="ARBA" id="ARBA00023014"/>
    </source>
</evidence>
<evidence type="ECO:0000313" key="14">
    <source>
        <dbReference type="Proteomes" id="UP001159428"/>
    </source>
</evidence>
<evidence type="ECO:0000256" key="2">
    <source>
        <dbReference type="ARBA" id="ARBA00019038"/>
    </source>
</evidence>
<dbReference type="Proteomes" id="UP001159428">
    <property type="component" value="Unassembled WGS sequence"/>
</dbReference>
<evidence type="ECO:0000256" key="3">
    <source>
        <dbReference type="ARBA" id="ARBA00022485"/>
    </source>
</evidence>
<dbReference type="InterPro" id="IPR058560">
    <property type="entry name" value="DNA_primase_C"/>
</dbReference>
<feature type="binding site" evidence="11">
    <location>
        <position position="403"/>
    </location>
    <ligand>
        <name>[4Fe-4S] cluster</name>
        <dbReference type="ChEBI" id="CHEBI:49883"/>
    </ligand>
</feature>
<feature type="binding site" evidence="11">
    <location>
        <position position="443"/>
    </location>
    <ligand>
        <name>[4Fe-4S] cluster</name>
        <dbReference type="ChEBI" id="CHEBI:49883"/>
    </ligand>
</feature>
<feature type="binding site" evidence="11">
    <location>
        <position position="386"/>
    </location>
    <ligand>
        <name>[4Fe-4S] cluster</name>
        <dbReference type="ChEBI" id="CHEBI:49883"/>
    </ligand>
</feature>
<comment type="function">
    <text evidence="10">DNA primase is the polymerase that synthesizes small RNA primers for the Okazaki fragments made during discontinuous DNA replication.</text>
</comment>
<evidence type="ECO:0000256" key="11">
    <source>
        <dbReference type="PIRSR" id="PIRSR009449-1"/>
    </source>
</evidence>
<dbReference type="FunFam" id="1.20.930.80:FF:000001">
    <property type="entry name" value="DNA primase large subunit"/>
    <property type="match status" value="1"/>
</dbReference>
<gene>
    <name evidence="13" type="ORF">PMEA_00004061</name>
</gene>
<dbReference type="PANTHER" id="PTHR10537">
    <property type="entry name" value="DNA PRIMASE LARGE SUBUNIT"/>
    <property type="match status" value="1"/>
</dbReference>
<accession>A0AAU9WE89</accession>
<proteinExistence type="inferred from homology"/>